<keyword evidence="1" id="KW-0507">mRNA processing</keyword>
<dbReference type="GO" id="GO:0006397">
    <property type="term" value="P:mRNA processing"/>
    <property type="evidence" value="ECO:0007669"/>
    <property type="project" value="UniProtKB-KW"/>
</dbReference>
<dbReference type="SMART" id="SM00311">
    <property type="entry name" value="PWI"/>
    <property type="match status" value="1"/>
</dbReference>
<accession>A0AAV7JUN0</accession>
<evidence type="ECO:0000313" key="3">
    <source>
        <dbReference type="EMBL" id="KAI6652100.1"/>
    </source>
</evidence>
<dbReference type="GO" id="GO:0048024">
    <property type="term" value="P:regulation of mRNA splicing, via spliceosome"/>
    <property type="evidence" value="ECO:0007669"/>
    <property type="project" value="TreeGrafter"/>
</dbReference>
<proteinExistence type="predicted"/>
<comment type="caution">
    <text evidence="3">The sequence shown here is derived from an EMBL/GenBank/DDBJ whole genome shotgun (WGS) entry which is preliminary data.</text>
</comment>
<evidence type="ECO:0000256" key="1">
    <source>
        <dbReference type="ARBA" id="ARBA00022664"/>
    </source>
</evidence>
<keyword evidence="4" id="KW-1185">Reference proteome</keyword>
<evidence type="ECO:0000259" key="2">
    <source>
        <dbReference type="PROSITE" id="PS51025"/>
    </source>
</evidence>
<dbReference type="Proteomes" id="UP001165289">
    <property type="component" value="Unassembled WGS sequence"/>
</dbReference>
<dbReference type="EMBL" id="JAKMXF010000300">
    <property type="protein sequence ID" value="KAI6652100.1"/>
    <property type="molecule type" value="Genomic_DNA"/>
</dbReference>
<dbReference type="PANTHER" id="PTHR23148">
    <property type="entry name" value="SERINE/ARGININE REGULATED NUCLEAR MATRIX PROTEIN"/>
    <property type="match status" value="1"/>
</dbReference>
<dbReference type="AlphaFoldDB" id="A0AAV7JUN0"/>
<name>A0AAV7JUN0_9METZ</name>
<reference evidence="3 4" key="1">
    <citation type="journal article" date="2023" name="BMC Biol.">
        <title>The compact genome of the sponge Oopsacas minuta (Hexactinellida) is lacking key metazoan core genes.</title>
        <authorList>
            <person name="Santini S."/>
            <person name="Schenkelaars Q."/>
            <person name="Jourda C."/>
            <person name="Duchesne M."/>
            <person name="Belahbib H."/>
            <person name="Rocher C."/>
            <person name="Selva M."/>
            <person name="Riesgo A."/>
            <person name="Vervoort M."/>
            <person name="Leys S.P."/>
            <person name="Kodjabachian L."/>
            <person name="Le Bivic A."/>
            <person name="Borchiellini C."/>
            <person name="Claverie J.M."/>
            <person name="Renard E."/>
        </authorList>
    </citation>
    <scope>NUCLEOTIDE SEQUENCE [LARGE SCALE GENOMIC DNA]</scope>
    <source>
        <strain evidence="3">SPO-2</strain>
    </source>
</reference>
<dbReference type="InterPro" id="IPR002483">
    <property type="entry name" value="PWI_dom"/>
</dbReference>
<dbReference type="PANTHER" id="PTHR23148:SF0">
    <property type="entry name" value="SERINE_ARGININE REPETITIVE MATRIX PROTEIN 1"/>
    <property type="match status" value="1"/>
</dbReference>
<evidence type="ECO:0000313" key="4">
    <source>
        <dbReference type="Proteomes" id="UP001165289"/>
    </source>
</evidence>
<dbReference type="GO" id="GO:0003723">
    <property type="term" value="F:RNA binding"/>
    <property type="evidence" value="ECO:0007669"/>
    <property type="project" value="TreeGrafter"/>
</dbReference>
<protein>
    <submittedName>
        <fullName evidence="3">Serine/arginine repetitive matrix protein 1-like isoform X3</fullName>
    </submittedName>
</protein>
<dbReference type="PROSITE" id="PS51025">
    <property type="entry name" value="PWI"/>
    <property type="match status" value="1"/>
</dbReference>
<sequence length="98" mass="11310">MTDIEQKVDMHEVNFEALKPWVSEQITKILGIKDEVVIELIFSFLENDRYPNGKTLQIVLIGFLQSEPARKFVGQLWDHLLSAQENPSELPDIQVLMT</sequence>
<organism evidence="3 4">
    <name type="scientific">Oopsacas minuta</name>
    <dbReference type="NCBI Taxonomy" id="111878"/>
    <lineage>
        <taxon>Eukaryota</taxon>
        <taxon>Metazoa</taxon>
        <taxon>Porifera</taxon>
        <taxon>Hexactinellida</taxon>
        <taxon>Hexasterophora</taxon>
        <taxon>Lyssacinosida</taxon>
        <taxon>Leucopsacidae</taxon>
        <taxon>Oopsacas</taxon>
    </lineage>
</organism>
<gene>
    <name evidence="3" type="ORF">LOD99_4645</name>
</gene>
<dbReference type="InterPro" id="IPR052225">
    <property type="entry name" value="Ser/Arg_repetitive_matrix"/>
</dbReference>
<dbReference type="InterPro" id="IPR036483">
    <property type="entry name" value="PWI_dom_sf"/>
</dbReference>
<feature type="domain" description="PWI" evidence="2">
    <location>
        <begin position="1"/>
        <end position="97"/>
    </location>
</feature>
<dbReference type="GO" id="GO:0005681">
    <property type="term" value="C:spliceosomal complex"/>
    <property type="evidence" value="ECO:0007669"/>
    <property type="project" value="TreeGrafter"/>
</dbReference>
<dbReference type="Pfam" id="PF01480">
    <property type="entry name" value="PWI"/>
    <property type="match status" value="1"/>
</dbReference>
<dbReference type="Gene3D" id="1.20.1390.10">
    <property type="entry name" value="PWI domain"/>
    <property type="match status" value="1"/>
</dbReference>
<dbReference type="SUPFAM" id="SSF101233">
    <property type="entry name" value="PWI domain"/>
    <property type="match status" value="1"/>
</dbReference>